<feature type="coiled-coil region" evidence="1">
    <location>
        <begin position="144"/>
        <end position="199"/>
    </location>
</feature>
<evidence type="ECO:0000256" key="1">
    <source>
        <dbReference type="SAM" id="Coils"/>
    </source>
</evidence>
<dbReference type="EMBL" id="JAZDUA010000239">
    <property type="protein sequence ID" value="KAK7863130.1"/>
    <property type="molecule type" value="Genomic_DNA"/>
</dbReference>
<gene>
    <name evidence="2" type="ORF">R5R35_002012</name>
</gene>
<dbReference type="Gene3D" id="1.20.5.170">
    <property type="match status" value="1"/>
</dbReference>
<accession>A0AAN9Z673</accession>
<sequence length="249" mass="28074">MPIHCQMQSLFPDEENEMNRYMETAQKLKERLRKLKEDLDSYKMVIDEVITPMYETKILQNQTSELTQKVNAQMTTFSDLKEKLAIHETFINASLYRQEDQLSKLEPQLVHLENQWRNQSSELEQVKQLWNDLGNKSVARAADVTSLDHSIKGLEERLTQQEEKVKAQELETTTLDNTLREAEEALVSLQDDLQESLNLQGRLDGVLLTLQKEIAEVRASVGSRGGGGGGAPAIAASEADALCKKLSSG</sequence>
<feature type="coiled-coil region" evidence="1">
    <location>
        <begin position="11"/>
        <end position="45"/>
    </location>
</feature>
<reference evidence="2 3" key="1">
    <citation type="submission" date="2024-03" db="EMBL/GenBank/DDBJ databases">
        <title>The genome assembly and annotation of the cricket Gryllus longicercus Weissman &amp; Gray.</title>
        <authorList>
            <person name="Szrajer S."/>
            <person name="Gray D."/>
            <person name="Ylla G."/>
        </authorList>
    </citation>
    <scope>NUCLEOTIDE SEQUENCE [LARGE SCALE GENOMIC DNA]</scope>
    <source>
        <strain evidence="2">DAG 2021-001</strain>
        <tissue evidence="2">Whole body minus gut</tissue>
    </source>
</reference>
<protein>
    <submittedName>
        <fullName evidence="2">Uncharacterized protein</fullName>
    </submittedName>
</protein>
<name>A0AAN9Z673_9ORTH</name>
<comment type="caution">
    <text evidence="2">The sequence shown here is derived from an EMBL/GenBank/DDBJ whole genome shotgun (WGS) entry which is preliminary data.</text>
</comment>
<dbReference type="Proteomes" id="UP001378592">
    <property type="component" value="Unassembled WGS sequence"/>
</dbReference>
<keyword evidence="3" id="KW-1185">Reference proteome</keyword>
<dbReference type="AlphaFoldDB" id="A0AAN9Z673"/>
<evidence type="ECO:0000313" key="3">
    <source>
        <dbReference type="Proteomes" id="UP001378592"/>
    </source>
</evidence>
<organism evidence="2 3">
    <name type="scientific">Gryllus longicercus</name>
    <dbReference type="NCBI Taxonomy" id="2509291"/>
    <lineage>
        <taxon>Eukaryota</taxon>
        <taxon>Metazoa</taxon>
        <taxon>Ecdysozoa</taxon>
        <taxon>Arthropoda</taxon>
        <taxon>Hexapoda</taxon>
        <taxon>Insecta</taxon>
        <taxon>Pterygota</taxon>
        <taxon>Neoptera</taxon>
        <taxon>Polyneoptera</taxon>
        <taxon>Orthoptera</taxon>
        <taxon>Ensifera</taxon>
        <taxon>Gryllidea</taxon>
        <taxon>Grylloidea</taxon>
        <taxon>Gryllidae</taxon>
        <taxon>Gryllinae</taxon>
        <taxon>Gryllus</taxon>
    </lineage>
</organism>
<evidence type="ECO:0000313" key="2">
    <source>
        <dbReference type="EMBL" id="KAK7863130.1"/>
    </source>
</evidence>
<keyword evidence="1" id="KW-0175">Coiled coil</keyword>
<proteinExistence type="predicted"/>